<dbReference type="PANTHER" id="PTHR11638">
    <property type="entry name" value="ATP-DEPENDENT CLP PROTEASE"/>
    <property type="match status" value="1"/>
</dbReference>
<keyword evidence="1" id="KW-0547">Nucleotide-binding</keyword>
<dbReference type="Pfam" id="PF10431">
    <property type="entry name" value="ClpB_D2-small"/>
    <property type="match status" value="1"/>
</dbReference>
<dbReference type="InterPro" id="IPR050130">
    <property type="entry name" value="ClpA_ClpB"/>
</dbReference>
<dbReference type="GO" id="GO:0034605">
    <property type="term" value="P:cellular response to heat"/>
    <property type="evidence" value="ECO:0007669"/>
    <property type="project" value="TreeGrafter"/>
</dbReference>
<name>U7QM62_9CYAN</name>
<dbReference type="PATRIC" id="fig|1348334.3.peg.1056"/>
<dbReference type="InterPro" id="IPR027417">
    <property type="entry name" value="P-loop_NTPase"/>
</dbReference>
<sequence>LVDQKISLVLSPEAMNYIAEVGYDPVYGARPLKRAIQRELENPIANLLLEQKYVAGDTIYIDRLEEGLSFTSQPKSSEKEEKLPSQLTAISTTIQPEA</sequence>
<keyword evidence="2" id="KW-0067">ATP-binding</keyword>
<protein>
    <submittedName>
        <fullName evidence="6">C-terminal, D2-small domain, of ClpB family protein</fullName>
    </submittedName>
</protein>
<reference evidence="6 7" key="1">
    <citation type="journal article" date="2013" name="Front. Microbiol.">
        <title>Comparative genomic analyses of the cyanobacterium, Lyngbya aestuarii BL J, a powerful hydrogen producer.</title>
        <authorList>
            <person name="Kothari A."/>
            <person name="Vaughn M."/>
            <person name="Garcia-Pichel F."/>
        </authorList>
    </citation>
    <scope>NUCLEOTIDE SEQUENCE [LARGE SCALE GENOMIC DNA]</scope>
    <source>
        <strain evidence="6 7">BL J</strain>
    </source>
</reference>
<dbReference type="SUPFAM" id="SSF52540">
    <property type="entry name" value="P-loop containing nucleoside triphosphate hydrolases"/>
    <property type="match status" value="1"/>
</dbReference>
<dbReference type="GO" id="GO:0016887">
    <property type="term" value="F:ATP hydrolysis activity"/>
    <property type="evidence" value="ECO:0007669"/>
    <property type="project" value="TreeGrafter"/>
</dbReference>
<dbReference type="EMBL" id="AUZM01000288">
    <property type="protein sequence ID" value="ERT03656.1"/>
    <property type="molecule type" value="Genomic_DNA"/>
</dbReference>
<evidence type="ECO:0000259" key="4">
    <source>
        <dbReference type="SMART" id="SM01086"/>
    </source>
</evidence>
<dbReference type="SMART" id="SM01086">
    <property type="entry name" value="ClpB_D2-small"/>
    <property type="match status" value="1"/>
</dbReference>
<evidence type="ECO:0000313" key="5">
    <source>
        <dbReference type="EMBL" id="ERT03656.1"/>
    </source>
</evidence>
<gene>
    <name evidence="6" type="ORF">M595_1080</name>
    <name evidence="5" type="ORF">M595_6404</name>
</gene>
<organism evidence="6 7">
    <name type="scientific">Lyngbya aestuarii BL J</name>
    <dbReference type="NCBI Taxonomy" id="1348334"/>
    <lineage>
        <taxon>Bacteria</taxon>
        <taxon>Bacillati</taxon>
        <taxon>Cyanobacteriota</taxon>
        <taxon>Cyanophyceae</taxon>
        <taxon>Oscillatoriophycideae</taxon>
        <taxon>Oscillatoriales</taxon>
        <taxon>Microcoleaceae</taxon>
        <taxon>Lyngbya</taxon>
    </lineage>
</organism>
<dbReference type="PANTHER" id="PTHR11638:SF18">
    <property type="entry name" value="HEAT SHOCK PROTEIN 104"/>
    <property type="match status" value="1"/>
</dbReference>
<evidence type="ECO:0000256" key="3">
    <source>
        <dbReference type="SAM" id="MobiDB-lite"/>
    </source>
</evidence>
<dbReference type="AlphaFoldDB" id="U7QM62"/>
<evidence type="ECO:0000313" key="6">
    <source>
        <dbReference type="EMBL" id="ERT09059.1"/>
    </source>
</evidence>
<dbReference type="Gene3D" id="1.10.8.60">
    <property type="match status" value="1"/>
</dbReference>
<dbReference type="Proteomes" id="UP000017127">
    <property type="component" value="Unassembled WGS sequence"/>
</dbReference>
<dbReference type="GO" id="GO:0005737">
    <property type="term" value="C:cytoplasm"/>
    <property type="evidence" value="ECO:0007669"/>
    <property type="project" value="TreeGrafter"/>
</dbReference>
<dbReference type="EMBL" id="AUZM01000006">
    <property type="protein sequence ID" value="ERT09059.1"/>
    <property type="molecule type" value="Genomic_DNA"/>
</dbReference>
<dbReference type="InterPro" id="IPR019489">
    <property type="entry name" value="Clp_ATPase_C"/>
</dbReference>
<feature type="non-terminal residue" evidence="6">
    <location>
        <position position="1"/>
    </location>
</feature>
<proteinExistence type="predicted"/>
<dbReference type="GO" id="GO:0005524">
    <property type="term" value="F:ATP binding"/>
    <property type="evidence" value="ECO:0007669"/>
    <property type="project" value="UniProtKB-KW"/>
</dbReference>
<feature type="compositionally biased region" description="Polar residues" evidence="3">
    <location>
        <begin position="85"/>
        <end position="98"/>
    </location>
</feature>
<comment type="caution">
    <text evidence="6">The sequence shown here is derived from an EMBL/GenBank/DDBJ whole genome shotgun (WGS) entry which is preliminary data.</text>
</comment>
<evidence type="ECO:0000313" key="7">
    <source>
        <dbReference type="Proteomes" id="UP000017127"/>
    </source>
</evidence>
<evidence type="ECO:0000256" key="2">
    <source>
        <dbReference type="ARBA" id="ARBA00022840"/>
    </source>
</evidence>
<feature type="domain" description="Clp ATPase C-terminal" evidence="4">
    <location>
        <begin position="1"/>
        <end position="70"/>
    </location>
</feature>
<evidence type="ECO:0000256" key="1">
    <source>
        <dbReference type="ARBA" id="ARBA00022741"/>
    </source>
</evidence>
<accession>U7QM62</accession>
<feature type="region of interest" description="Disordered" evidence="3">
    <location>
        <begin position="70"/>
        <end position="98"/>
    </location>
</feature>
<keyword evidence="7" id="KW-1185">Reference proteome</keyword>